<proteinExistence type="predicted"/>
<dbReference type="PANTHER" id="PTHR44329">
    <property type="entry name" value="SERINE/THREONINE-PROTEIN KINASE TNNI3K-RELATED"/>
    <property type="match status" value="1"/>
</dbReference>
<feature type="compositionally biased region" description="Low complexity" evidence="1">
    <location>
        <begin position="760"/>
        <end position="769"/>
    </location>
</feature>
<feature type="compositionally biased region" description="Polar residues" evidence="1">
    <location>
        <begin position="288"/>
        <end position="297"/>
    </location>
</feature>
<accession>A0A835YFW5</accession>
<dbReference type="Pfam" id="PF07714">
    <property type="entry name" value="PK_Tyr_Ser-Thr"/>
    <property type="match status" value="1"/>
</dbReference>
<feature type="compositionally biased region" description="Gly residues" evidence="1">
    <location>
        <begin position="1021"/>
        <end position="1030"/>
    </location>
</feature>
<dbReference type="GO" id="GO:0005524">
    <property type="term" value="F:ATP binding"/>
    <property type="evidence" value="ECO:0007669"/>
    <property type="project" value="InterPro"/>
</dbReference>
<evidence type="ECO:0000313" key="3">
    <source>
        <dbReference type="EMBL" id="KAG2497990.1"/>
    </source>
</evidence>
<dbReference type="Proteomes" id="UP000612055">
    <property type="component" value="Unassembled WGS sequence"/>
</dbReference>
<gene>
    <name evidence="3" type="ORF">HYH03_004249</name>
</gene>
<dbReference type="SMART" id="SM00220">
    <property type="entry name" value="S_TKc"/>
    <property type="match status" value="1"/>
</dbReference>
<feature type="region of interest" description="Disordered" evidence="1">
    <location>
        <begin position="1388"/>
        <end position="1443"/>
    </location>
</feature>
<dbReference type="InterPro" id="IPR051681">
    <property type="entry name" value="Ser/Thr_Kinases-Pseudokinases"/>
</dbReference>
<dbReference type="InterPro" id="IPR000719">
    <property type="entry name" value="Prot_kinase_dom"/>
</dbReference>
<dbReference type="GO" id="GO:0004674">
    <property type="term" value="F:protein serine/threonine kinase activity"/>
    <property type="evidence" value="ECO:0007669"/>
    <property type="project" value="TreeGrafter"/>
</dbReference>
<feature type="region of interest" description="Disordered" evidence="1">
    <location>
        <begin position="616"/>
        <end position="661"/>
    </location>
</feature>
<feature type="compositionally biased region" description="Low complexity" evidence="1">
    <location>
        <begin position="997"/>
        <end position="1020"/>
    </location>
</feature>
<comment type="caution">
    <text evidence="3">The sequence shown here is derived from an EMBL/GenBank/DDBJ whole genome shotgun (WGS) entry which is preliminary data.</text>
</comment>
<feature type="compositionally biased region" description="Low complexity" evidence="1">
    <location>
        <begin position="1423"/>
        <end position="1432"/>
    </location>
</feature>
<feature type="compositionally biased region" description="Polar residues" evidence="1">
    <location>
        <begin position="1388"/>
        <end position="1397"/>
    </location>
</feature>
<dbReference type="PROSITE" id="PS00108">
    <property type="entry name" value="PROTEIN_KINASE_ST"/>
    <property type="match status" value="1"/>
</dbReference>
<organism evidence="3 4">
    <name type="scientific">Edaphochlamys debaryana</name>
    <dbReference type="NCBI Taxonomy" id="47281"/>
    <lineage>
        <taxon>Eukaryota</taxon>
        <taxon>Viridiplantae</taxon>
        <taxon>Chlorophyta</taxon>
        <taxon>core chlorophytes</taxon>
        <taxon>Chlorophyceae</taxon>
        <taxon>CS clade</taxon>
        <taxon>Chlamydomonadales</taxon>
        <taxon>Chlamydomonadales incertae sedis</taxon>
        <taxon>Edaphochlamys</taxon>
    </lineage>
</organism>
<dbReference type="SUPFAM" id="SSF56112">
    <property type="entry name" value="Protein kinase-like (PK-like)"/>
    <property type="match status" value="1"/>
</dbReference>
<feature type="domain" description="Protein kinase" evidence="2">
    <location>
        <begin position="1079"/>
        <end position="1383"/>
    </location>
</feature>
<feature type="compositionally biased region" description="Low complexity" evidence="1">
    <location>
        <begin position="616"/>
        <end position="637"/>
    </location>
</feature>
<dbReference type="Gene3D" id="1.10.510.10">
    <property type="entry name" value="Transferase(Phosphotransferase) domain 1"/>
    <property type="match status" value="1"/>
</dbReference>
<feature type="compositionally biased region" description="Pro residues" evidence="1">
    <location>
        <begin position="299"/>
        <end position="313"/>
    </location>
</feature>
<evidence type="ECO:0000313" key="4">
    <source>
        <dbReference type="Proteomes" id="UP000612055"/>
    </source>
</evidence>
<evidence type="ECO:0000256" key="1">
    <source>
        <dbReference type="SAM" id="MobiDB-lite"/>
    </source>
</evidence>
<keyword evidence="4" id="KW-1185">Reference proteome</keyword>
<feature type="compositionally biased region" description="Low complexity" evidence="1">
    <location>
        <begin position="829"/>
        <end position="842"/>
    </location>
</feature>
<evidence type="ECO:0000259" key="2">
    <source>
        <dbReference type="PROSITE" id="PS50011"/>
    </source>
</evidence>
<name>A0A835YFW5_9CHLO</name>
<dbReference type="InterPro" id="IPR001245">
    <property type="entry name" value="Ser-Thr/Tyr_kinase_cat_dom"/>
</dbReference>
<feature type="region of interest" description="Disordered" evidence="1">
    <location>
        <begin position="215"/>
        <end position="234"/>
    </location>
</feature>
<dbReference type="PANTHER" id="PTHR44329:SF214">
    <property type="entry name" value="PROTEIN KINASE DOMAIN-CONTAINING PROTEIN"/>
    <property type="match status" value="1"/>
</dbReference>
<protein>
    <recommendedName>
        <fullName evidence="2">Protein kinase domain-containing protein</fullName>
    </recommendedName>
</protein>
<reference evidence="3" key="1">
    <citation type="journal article" date="2020" name="bioRxiv">
        <title>Comparative genomics of Chlamydomonas.</title>
        <authorList>
            <person name="Craig R.J."/>
            <person name="Hasan A.R."/>
            <person name="Ness R.W."/>
            <person name="Keightley P.D."/>
        </authorList>
    </citation>
    <scope>NUCLEOTIDE SEQUENCE</scope>
    <source>
        <strain evidence="3">CCAP 11/70</strain>
    </source>
</reference>
<dbReference type="EMBL" id="JAEHOE010000012">
    <property type="protein sequence ID" value="KAG2497990.1"/>
    <property type="molecule type" value="Genomic_DNA"/>
</dbReference>
<feature type="region of interest" description="Disordered" evidence="1">
    <location>
        <begin position="288"/>
        <end position="333"/>
    </location>
</feature>
<dbReference type="InterPro" id="IPR011009">
    <property type="entry name" value="Kinase-like_dom_sf"/>
</dbReference>
<feature type="region of interest" description="Disordered" evidence="1">
    <location>
        <begin position="748"/>
        <end position="923"/>
    </location>
</feature>
<dbReference type="PROSITE" id="PS50011">
    <property type="entry name" value="PROTEIN_KINASE_DOM"/>
    <property type="match status" value="1"/>
</dbReference>
<dbReference type="OrthoDB" id="4062651at2759"/>
<feature type="region of interest" description="Disordered" evidence="1">
    <location>
        <begin position="986"/>
        <end position="1032"/>
    </location>
</feature>
<sequence length="1468" mass="145619">MGKTVTGLVGTPVDGSIAFDTRASLAASNGGGRSPRTTSIPAANLQSADVHRGCDSSAPPSTCTACTATMHGPPESGNIGTFLEETDRHLGSTASNSWRQATTQSTFCRSGGGGGGTLGTYGGSTAPLASSPCFASSKPCGAGGGGNSGAGGGSLGTVAGGVSSGPGSSATIISGQSALSKLRGLAPPPPSSRCFNDLGMAPYDPLQAAATELADMSSPRPVTPLDPSSTSLRPATWCGPGVSIPLEGATAGHSVQRPVTGSAPPARRLNALGAALAVSLGMRPVAAASQSQITTTPVDPAPPPRSLRGPPPLSRSGSSEPTRSGCHAMPAGTATATGFSPTASALPSTTSVCYSHADGSSLALVPLRSGPLAFCTAAEVVETAALPCTAGSSLALPTVGSGIAPVAAAAAVGTDPGAAADLTLLRASSLTELSTQLEWLRWMASGSSGRVYTALWKGSPVAVKLVISATPDQLRENAREALLSRVTSHPALVQCYTVCTEMIQPEHLRLPAPSGAGGGGLHPHNSSVVLQYMDRSSLSSCNTNATSAYGSSMLPGSGNGGRRNASGAGFCRILANYTLAGGPGGGVGAAGASAGAGPDPGPGVCALAAPLASLSLPTGDTSASEAGSEPEASTSGRVRGRRAVRSRGGEGHNGQAGPTGARLAAAARAELFGARAAAQVSTAGAGEAAELQAGGAARGTQDAGEVEGVPAAARGDVGSGLDEELSLVVAGGQPPEASGMRIISLTNLDSSHEPTGCSQPHTPAHATAADPTSRASAQRSGPGRTESNGCGLEGPCSADTGTGTGTGSGGNESEPRPLLRGLTLGHCHSSGSPKSRSGSPGRLAEADASPSSASVGPRSLAAPTAAAVQQRPHGAQFHQHPETPSPSHLLSSPRHHHRRRGAEARSHRRSLQDLDPVELHPVVPEETEYPNAEGAETPQLTSAAAHTFHPLLATPSDCLDASAHSAEPTDTLVPLYRPRPAALMRAGSPLAGGGPGAADASAAASHGSGTSGANTAPPGSSAGGRAGATGGSPTAGAGCFSPGAGNTGTGSNAAASPSAVHLRTHGSGGFWAPGAGPLGSLDTQSGLGGAGGLHGACPVSLGLSREVGRSPAAIAAAANADLNTTLSLSELLRTNAHGEDEAGLAAQSLPAVLQGMGAVAGRYATVVVLELCNQGTLLQALRSRPFNPERSVENRAGLLALLRTALEVAQGMAYLHSLGIIHGDLKPSNVLLQSRSGASNSEGIWAADLRGFVAKVADFGLAHPAHNSSVGFLAGTSTAGGDLTHPWGALAYLAPEVPEQGPSKKSDVWAYGCLLYHMCTGKQPFQGIRQGALLVGLATGQLRLEWPQHVYKLLSRLGEACCSPDPRDRPSFDKVVQALQKIIRHVASSNNDGSSRAASRAGHKQEDAHASLTGEPGNGGLGLALAGRGSSGTPTATLGRSKAESAAAEAEAWRQAMLGCALIPAPVK</sequence>
<dbReference type="Gene3D" id="3.30.200.20">
    <property type="entry name" value="Phosphorylase Kinase, domain 1"/>
    <property type="match status" value="1"/>
</dbReference>
<dbReference type="InterPro" id="IPR008271">
    <property type="entry name" value="Ser/Thr_kinase_AS"/>
</dbReference>